<accession>A0A8S5LLH9</accession>
<dbReference type="EMBL" id="BK015870">
    <property type="protein sequence ID" value="DAD70809.1"/>
    <property type="molecule type" value="Genomic_DNA"/>
</dbReference>
<evidence type="ECO:0000313" key="1">
    <source>
        <dbReference type="EMBL" id="DAD70809.1"/>
    </source>
</evidence>
<organism evidence="1">
    <name type="scientific">Siphoviridae sp. ctKcB20</name>
    <dbReference type="NCBI Taxonomy" id="2827568"/>
    <lineage>
        <taxon>Viruses</taxon>
        <taxon>Duplodnaviria</taxon>
        <taxon>Heunggongvirae</taxon>
        <taxon>Uroviricota</taxon>
        <taxon>Caudoviricetes</taxon>
    </lineage>
</organism>
<reference evidence="1" key="1">
    <citation type="journal article" date="2021" name="Proc. Natl. Acad. Sci. U.S.A.">
        <title>A Catalog of Tens of Thousands of Viruses from Human Metagenomes Reveals Hidden Associations with Chronic Diseases.</title>
        <authorList>
            <person name="Tisza M.J."/>
            <person name="Buck C.B."/>
        </authorList>
    </citation>
    <scope>NUCLEOTIDE SEQUENCE</scope>
    <source>
        <strain evidence="1">CtKcB20</strain>
    </source>
</reference>
<protein>
    <submittedName>
        <fullName evidence="1">Uncharacterized protein</fullName>
    </submittedName>
</protein>
<sequence>MKTWRIWYHYWENGHIKENVVYIEADDYDDAIAKARKMDNRYCAGQVVSKRASHLQLNSANKRRLNTMKMKIYDYDDKIKEVEIPDDKQIESINVRICSGDETGYINFTDDTSIMFDASCTRCMLFDDGYYNVEGDDIEAWLNYAPTNGEYLLPYSYMRQMAFSK</sequence>
<name>A0A8S5LLH9_9CAUD</name>
<proteinExistence type="predicted"/>